<dbReference type="PRINTS" id="PR00101">
    <property type="entry name" value="ATCASE"/>
</dbReference>
<dbReference type="PRINTS" id="PR00100">
    <property type="entry name" value="AOTCASE"/>
</dbReference>
<protein>
    <recommendedName>
        <fullName evidence="7">Aspartate carbamoyltransferase</fullName>
        <ecNumber evidence="7">2.1.3.2</ecNumber>
    </recommendedName>
    <alternativeName>
        <fullName evidence="7">Aspartate transcarbamylase</fullName>
        <shortName evidence="7">ATCase</shortName>
    </alternativeName>
</protein>
<dbReference type="NCBIfam" id="TIGR00670">
    <property type="entry name" value="asp_carb_tr"/>
    <property type="match status" value="1"/>
</dbReference>
<dbReference type="NCBIfam" id="NF002032">
    <property type="entry name" value="PRK00856.1"/>
    <property type="match status" value="1"/>
</dbReference>
<evidence type="ECO:0000256" key="1">
    <source>
        <dbReference type="ARBA" id="ARBA00004852"/>
    </source>
</evidence>
<feature type="binding site" evidence="7">
    <location>
        <position position="224"/>
    </location>
    <ligand>
        <name>L-aspartate</name>
        <dbReference type="ChEBI" id="CHEBI:29991"/>
    </ligand>
</feature>
<comment type="subunit">
    <text evidence="7">Heterododecamer (2C3:3R2) of six catalytic PyrB chains organized as two trimers (C3), and six regulatory PyrI chains organized as three dimers (R2).</text>
</comment>
<feature type="binding site" evidence="7">
    <location>
        <position position="266"/>
    </location>
    <ligand>
        <name>carbamoyl phosphate</name>
        <dbReference type="ChEBI" id="CHEBI:58228"/>
    </ligand>
</feature>
<evidence type="ECO:0000313" key="11">
    <source>
        <dbReference type="Proteomes" id="UP001501521"/>
    </source>
</evidence>
<feature type="binding site" evidence="7">
    <location>
        <position position="55"/>
    </location>
    <ligand>
        <name>carbamoyl phosphate</name>
        <dbReference type="ChEBI" id="CHEBI:58228"/>
    </ligand>
</feature>
<dbReference type="RefSeq" id="WP_345584271.1">
    <property type="nucleotide sequence ID" value="NZ_BAABLV010000044.1"/>
</dbReference>
<feature type="binding site" evidence="7">
    <location>
        <position position="82"/>
    </location>
    <ligand>
        <name>L-aspartate</name>
        <dbReference type="ChEBI" id="CHEBI:29991"/>
    </ligand>
</feature>
<proteinExistence type="inferred from homology"/>
<feature type="domain" description="Aspartate/ornithine carbamoyltransferase carbamoyl-P binding" evidence="9">
    <location>
        <begin position="2"/>
        <end position="144"/>
    </location>
</feature>
<evidence type="ECO:0000259" key="9">
    <source>
        <dbReference type="Pfam" id="PF02729"/>
    </source>
</evidence>
<dbReference type="PANTHER" id="PTHR45753">
    <property type="entry name" value="ORNITHINE CARBAMOYLTRANSFERASE, MITOCHONDRIAL"/>
    <property type="match status" value="1"/>
</dbReference>
<dbReference type="InterPro" id="IPR006132">
    <property type="entry name" value="Asp/Orn_carbamoyltranf_P-bd"/>
</dbReference>
<feature type="binding site" evidence="7">
    <location>
        <position position="104"/>
    </location>
    <ligand>
        <name>carbamoyl phosphate</name>
        <dbReference type="ChEBI" id="CHEBI:58228"/>
    </ligand>
</feature>
<evidence type="ECO:0000256" key="4">
    <source>
        <dbReference type="ARBA" id="ARBA00022975"/>
    </source>
</evidence>
<feature type="binding site" evidence="7">
    <location>
        <position position="135"/>
    </location>
    <ligand>
        <name>carbamoyl phosphate</name>
        <dbReference type="ChEBI" id="CHEBI:58228"/>
    </ligand>
</feature>
<comment type="function">
    <text evidence="5 7">Catalyzes the condensation of carbamoyl phosphate and aspartate to form carbamoyl aspartate and inorganic phosphate, the committed step in the de novo pyrimidine nucleotide biosynthesis pathway.</text>
</comment>
<gene>
    <name evidence="7" type="primary">pyrB</name>
    <name evidence="10" type="ORF">GCM10025789_29710</name>
</gene>
<evidence type="ECO:0000313" key="10">
    <source>
        <dbReference type="EMBL" id="GAA4908196.1"/>
    </source>
</evidence>
<keyword evidence="3 7" id="KW-0808">Transferase</keyword>
<dbReference type="InterPro" id="IPR002082">
    <property type="entry name" value="Asp_carbamoyltransf"/>
</dbReference>
<feature type="binding site" evidence="7">
    <location>
        <position position="170"/>
    </location>
    <ligand>
        <name>L-aspartate</name>
        <dbReference type="ChEBI" id="CHEBI:29991"/>
    </ligand>
</feature>
<dbReference type="SUPFAM" id="SSF53671">
    <property type="entry name" value="Aspartate/ornithine carbamoyltransferase"/>
    <property type="match status" value="1"/>
</dbReference>
<comment type="caution">
    <text evidence="10">The sequence shown here is derived from an EMBL/GenBank/DDBJ whole genome shotgun (WGS) entry which is preliminary data.</text>
</comment>
<dbReference type="EC" id="2.1.3.2" evidence="7"/>
<dbReference type="Gene3D" id="3.40.50.1370">
    <property type="entry name" value="Aspartate/ornithine carbamoyltransferase"/>
    <property type="match status" value="2"/>
</dbReference>
<dbReference type="InterPro" id="IPR036901">
    <property type="entry name" value="Asp/Orn_carbamoylTrfase_sf"/>
</dbReference>
<keyword evidence="11" id="KW-1185">Reference proteome</keyword>
<evidence type="ECO:0000256" key="2">
    <source>
        <dbReference type="ARBA" id="ARBA00008896"/>
    </source>
</evidence>
<dbReference type="InterPro" id="IPR006130">
    <property type="entry name" value="Asp/Orn_carbamoylTrfase"/>
</dbReference>
<dbReference type="Proteomes" id="UP001501521">
    <property type="component" value="Unassembled WGS sequence"/>
</dbReference>
<dbReference type="EMBL" id="BAABLV010000044">
    <property type="protein sequence ID" value="GAA4908196.1"/>
    <property type="molecule type" value="Genomic_DNA"/>
</dbReference>
<name>A0ABP9FLU5_9ACTN</name>
<comment type="pathway">
    <text evidence="1 7">Pyrimidine metabolism; UMP biosynthesis via de novo pathway; (S)-dihydroorotate from bicarbonate: step 2/3.</text>
</comment>
<feature type="domain" description="Aspartate/ornithine carbamoyltransferase Asp/Orn-binding" evidence="8">
    <location>
        <begin position="157"/>
        <end position="303"/>
    </location>
</feature>
<dbReference type="Pfam" id="PF02729">
    <property type="entry name" value="OTCace_N"/>
    <property type="match status" value="1"/>
</dbReference>
<evidence type="ECO:0000256" key="7">
    <source>
        <dbReference type="HAMAP-Rule" id="MF_00001"/>
    </source>
</evidence>
<dbReference type="Pfam" id="PF00185">
    <property type="entry name" value="OTCace"/>
    <property type="match status" value="1"/>
</dbReference>
<reference evidence="11" key="1">
    <citation type="journal article" date="2019" name="Int. J. Syst. Evol. Microbiol.">
        <title>The Global Catalogue of Microorganisms (GCM) 10K type strain sequencing project: providing services to taxonomists for standard genome sequencing and annotation.</title>
        <authorList>
            <consortium name="The Broad Institute Genomics Platform"/>
            <consortium name="The Broad Institute Genome Sequencing Center for Infectious Disease"/>
            <person name="Wu L."/>
            <person name="Ma J."/>
        </authorList>
    </citation>
    <scope>NUCLEOTIDE SEQUENCE [LARGE SCALE GENOMIC DNA]</scope>
    <source>
        <strain evidence="11">JCM 19125</strain>
    </source>
</reference>
<sequence>MKHLLGIADLSEEEIWTILDTAEEMHDIQSRPIKKLPALRGRTIVNLFFEDSTRTRSSFELAAKWLSADSINVAAKGSSVSKGESMKDTLQTLDAMSVDAIVMRHAGSGSVAQAAGWVRASMINAGDGMHEHPTQALLDAHAIRRHLRANDLGDLSGKRIAITGDLLHSRVVRSNVLLWEKVGASVVLVAPPTLMPPGVETWGVETTATFDEVLPEVDVAMMLRVQRERMQGGFFPSEREYIDAYGLTPRRLRMLKDGACIAHPGPMNRGLEISSAAADAARSIILDQVSAGVAVRMSVLYHLLAGEEK</sequence>
<evidence type="ECO:0000256" key="6">
    <source>
        <dbReference type="ARBA" id="ARBA00048859"/>
    </source>
</evidence>
<dbReference type="PANTHER" id="PTHR45753:SF6">
    <property type="entry name" value="ASPARTATE CARBAMOYLTRANSFERASE"/>
    <property type="match status" value="1"/>
</dbReference>
<dbReference type="HAMAP" id="MF_00001">
    <property type="entry name" value="Asp_carb_tr"/>
    <property type="match status" value="1"/>
</dbReference>
<organism evidence="10 11">
    <name type="scientific">Tessaracoccus lubricantis</name>
    <dbReference type="NCBI Taxonomy" id="545543"/>
    <lineage>
        <taxon>Bacteria</taxon>
        <taxon>Bacillati</taxon>
        <taxon>Actinomycetota</taxon>
        <taxon>Actinomycetes</taxon>
        <taxon>Propionibacteriales</taxon>
        <taxon>Propionibacteriaceae</taxon>
        <taxon>Tessaracoccus</taxon>
    </lineage>
</organism>
<feature type="binding site" evidence="7">
    <location>
        <position position="132"/>
    </location>
    <ligand>
        <name>carbamoyl phosphate</name>
        <dbReference type="ChEBI" id="CHEBI:58228"/>
    </ligand>
</feature>
<accession>A0ABP9FLU5</accession>
<evidence type="ECO:0000256" key="3">
    <source>
        <dbReference type="ARBA" id="ARBA00022679"/>
    </source>
</evidence>
<evidence type="ECO:0000259" key="8">
    <source>
        <dbReference type="Pfam" id="PF00185"/>
    </source>
</evidence>
<dbReference type="PROSITE" id="PS00097">
    <property type="entry name" value="CARBAMOYLTRANSFERASE"/>
    <property type="match status" value="1"/>
</dbReference>
<keyword evidence="4 7" id="KW-0665">Pyrimidine biosynthesis</keyword>
<evidence type="ECO:0000256" key="5">
    <source>
        <dbReference type="ARBA" id="ARBA00043884"/>
    </source>
</evidence>
<comment type="catalytic activity">
    <reaction evidence="6 7">
        <text>carbamoyl phosphate + L-aspartate = N-carbamoyl-L-aspartate + phosphate + H(+)</text>
        <dbReference type="Rhea" id="RHEA:20013"/>
        <dbReference type="ChEBI" id="CHEBI:15378"/>
        <dbReference type="ChEBI" id="CHEBI:29991"/>
        <dbReference type="ChEBI" id="CHEBI:32814"/>
        <dbReference type="ChEBI" id="CHEBI:43474"/>
        <dbReference type="ChEBI" id="CHEBI:58228"/>
        <dbReference type="EC" id="2.1.3.2"/>
    </reaction>
</comment>
<dbReference type="InterPro" id="IPR006131">
    <property type="entry name" value="Asp_carbamoyltransf_Asp/Orn-bd"/>
</dbReference>
<feature type="binding site" evidence="7">
    <location>
        <position position="54"/>
    </location>
    <ligand>
        <name>carbamoyl phosphate</name>
        <dbReference type="ChEBI" id="CHEBI:58228"/>
    </ligand>
</feature>
<comment type="similarity">
    <text evidence="2 7">Belongs to the aspartate/ornithine carbamoyltransferase superfamily. ATCase family.</text>
</comment>
<feature type="binding site" evidence="7">
    <location>
        <position position="265"/>
    </location>
    <ligand>
        <name>carbamoyl phosphate</name>
        <dbReference type="ChEBI" id="CHEBI:58228"/>
    </ligand>
</feature>